<dbReference type="PANTHER" id="PTHR47094">
    <property type="entry name" value="ELFLESS, ISOFORM B"/>
    <property type="match status" value="1"/>
</dbReference>
<dbReference type="GO" id="GO:0008270">
    <property type="term" value="F:zinc ion binding"/>
    <property type="evidence" value="ECO:0007669"/>
    <property type="project" value="UniProtKB-KW"/>
</dbReference>
<feature type="compositionally biased region" description="Polar residues" evidence="5">
    <location>
        <begin position="30"/>
        <end position="49"/>
    </location>
</feature>
<dbReference type="EMBL" id="JAQQAF010000008">
    <property type="protein sequence ID" value="KAJ8466611.1"/>
    <property type="molecule type" value="Genomic_DNA"/>
</dbReference>
<evidence type="ECO:0000256" key="1">
    <source>
        <dbReference type="ARBA" id="ARBA00022723"/>
    </source>
</evidence>
<dbReference type="AlphaFoldDB" id="A0AAV8QAI8"/>
<reference evidence="7 8" key="1">
    <citation type="submission" date="2022-12" db="EMBL/GenBank/DDBJ databases">
        <title>Chromosome-scale assembly of the Ensete ventricosum genome.</title>
        <authorList>
            <person name="Dussert Y."/>
            <person name="Stocks J."/>
            <person name="Wendawek A."/>
            <person name="Woldeyes F."/>
            <person name="Nichols R.A."/>
            <person name="Borrell J.S."/>
        </authorList>
    </citation>
    <scope>NUCLEOTIDE SEQUENCE [LARGE SCALE GENOMIC DNA]</scope>
    <source>
        <strain evidence="8">cv. Maze</strain>
        <tissue evidence="7">Seeds</tissue>
    </source>
</reference>
<dbReference type="Pfam" id="PF13923">
    <property type="entry name" value="zf-C3HC4_2"/>
    <property type="match status" value="1"/>
</dbReference>
<dbReference type="SMART" id="SM00184">
    <property type="entry name" value="RING"/>
    <property type="match status" value="1"/>
</dbReference>
<organism evidence="7 8">
    <name type="scientific">Ensete ventricosum</name>
    <name type="common">Abyssinian banana</name>
    <name type="synonym">Musa ensete</name>
    <dbReference type="NCBI Taxonomy" id="4639"/>
    <lineage>
        <taxon>Eukaryota</taxon>
        <taxon>Viridiplantae</taxon>
        <taxon>Streptophyta</taxon>
        <taxon>Embryophyta</taxon>
        <taxon>Tracheophyta</taxon>
        <taxon>Spermatophyta</taxon>
        <taxon>Magnoliopsida</taxon>
        <taxon>Liliopsida</taxon>
        <taxon>Zingiberales</taxon>
        <taxon>Musaceae</taxon>
        <taxon>Ensete</taxon>
    </lineage>
</organism>
<dbReference type="GO" id="GO:0140082">
    <property type="term" value="F:SUMO-ubiquitin ligase activity"/>
    <property type="evidence" value="ECO:0007669"/>
    <property type="project" value="TreeGrafter"/>
</dbReference>
<dbReference type="InterPro" id="IPR001841">
    <property type="entry name" value="Znf_RING"/>
</dbReference>
<dbReference type="SUPFAM" id="SSF57850">
    <property type="entry name" value="RING/U-box"/>
    <property type="match status" value="1"/>
</dbReference>
<feature type="region of interest" description="Disordered" evidence="5">
    <location>
        <begin position="18"/>
        <end position="55"/>
    </location>
</feature>
<evidence type="ECO:0000256" key="5">
    <source>
        <dbReference type="SAM" id="MobiDB-lite"/>
    </source>
</evidence>
<evidence type="ECO:0000256" key="3">
    <source>
        <dbReference type="ARBA" id="ARBA00022833"/>
    </source>
</evidence>
<proteinExistence type="predicted"/>
<evidence type="ECO:0000256" key="2">
    <source>
        <dbReference type="ARBA" id="ARBA00022771"/>
    </source>
</evidence>
<dbReference type="GO" id="GO:0033768">
    <property type="term" value="C:SUMO-targeted ubiquitin ligase complex"/>
    <property type="evidence" value="ECO:0007669"/>
    <property type="project" value="TreeGrafter"/>
</dbReference>
<dbReference type="GO" id="GO:0061630">
    <property type="term" value="F:ubiquitin protein ligase activity"/>
    <property type="evidence" value="ECO:0007669"/>
    <property type="project" value="InterPro"/>
</dbReference>
<keyword evidence="8" id="KW-1185">Reference proteome</keyword>
<dbReference type="InterPro" id="IPR013083">
    <property type="entry name" value="Znf_RING/FYVE/PHD"/>
</dbReference>
<feature type="domain" description="RING-type" evidence="6">
    <location>
        <begin position="176"/>
        <end position="214"/>
    </location>
</feature>
<dbReference type="InterPro" id="IPR017907">
    <property type="entry name" value="Znf_RING_CS"/>
</dbReference>
<protein>
    <recommendedName>
        <fullName evidence="6">RING-type domain-containing protein</fullName>
    </recommendedName>
</protein>
<dbReference type="PANTHER" id="PTHR47094:SF1">
    <property type="entry name" value="RING-TYPE E3 UBIQUITIN TRANSFERASE"/>
    <property type="match status" value="1"/>
</dbReference>
<sequence>MVPNLDLNFPPADCQQCEGTSGSIHPRISRGTSFSGVPQPSHASEQQQGSSALSSDRSHSAFIDLELMEDEVVTLSSSRGLPLVRNHFRRNQPVTVILEEDLETNLRQPDLLIWIFQVIIVEEQVAKSSMNRRNKWARSLTNRIAIDCDQYPDLEEEHSAKRKNVIKSKPEPMFTCPVCMDALVEPASTICGHIFCLKCIKASVQAQKKCPTCRRKLTMKSFHHVYLPSSN</sequence>
<accession>A0AAV8QAI8</accession>
<evidence type="ECO:0000313" key="8">
    <source>
        <dbReference type="Proteomes" id="UP001222027"/>
    </source>
</evidence>
<dbReference type="GO" id="GO:0006511">
    <property type="term" value="P:ubiquitin-dependent protein catabolic process"/>
    <property type="evidence" value="ECO:0007669"/>
    <property type="project" value="TreeGrafter"/>
</dbReference>
<evidence type="ECO:0000313" key="7">
    <source>
        <dbReference type="EMBL" id="KAJ8466611.1"/>
    </source>
</evidence>
<evidence type="ECO:0000256" key="4">
    <source>
        <dbReference type="PROSITE-ProRule" id="PRU00175"/>
    </source>
</evidence>
<keyword evidence="1" id="KW-0479">Metal-binding</keyword>
<dbReference type="Proteomes" id="UP001222027">
    <property type="component" value="Unassembled WGS sequence"/>
</dbReference>
<dbReference type="Gene3D" id="3.30.40.10">
    <property type="entry name" value="Zinc/RING finger domain, C3HC4 (zinc finger)"/>
    <property type="match status" value="1"/>
</dbReference>
<keyword evidence="2 4" id="KW-0863">Zinc-finger</keyword>
<keyword evidence="3" id="KW-0862">Zinc</keyword>
<dbReference type="PROSITE" id="PS50089">
    <property type="entry name" value="ZF_RING_2"/>
    <property type="match status" value="1"/>
</dbReference>
<evidence type="ECO:0000259" key="6">
    <source>
        <dbReference type="PROSITE" id="PS50089"/>
    </source>
</evidence>
<dbReference type="InterPro" id="IPR049627">
    <property type="entry name" value="SLX8"/>
</dbReference>
<dbReference type="GO" id="GO:0032183">
    <property type="term" value="F:SUMO binding"/>
    <property type="evidence" value="ECO:0007669"/>
    <property type="project" value="TreeGrafter"/>
</dbReference>
<name>A0AAV8QAI8_ENSVE</name>
<comment type="caution">
    <text evidence="7">The sequence shown here is derived from an EMBL/GenBank/DDBJ whole genome shotgun (WGS) entry which is preliminary data.</text>
</comment>
<dbReference type="PROSITE" id="PS00518">
    <property type="entry name" value="ZF_RING_1"/>
    <property type="match status" value="1"/>
</dbReference>
<gene>
    <name evidence="7" type="ORF">OPV22_029163</name>
</gene>